<evidence type="ECO:0000313" key="1">
    <source>
        <dbReference type="EMBL" id="KAJ2751358.1"/>
    </source>
</evidence>
<sequence length="597" mass="67566">MREHRPSDIVRDAGTPKYPNEMAQQKGSEYATLCNVLVGDWSRGVKSRVAGSGLWVVDHVANGIRLASCNAYYRGGHADEFYRLQMPLLWVCHNFRAVAYSRFFKRYMLMLDSDASKAYGWTIPNARFLERLNSLFHLVAQEARMSISPWDVHSGKALARLPRLPYDDFSFSSLVQLVTRVELRCGFHNDLYFQQLDVIRNLTHLGSDFRFNGEQTIQLIRQNVPTLRFLAISAHFRTDLSGITHDDDSVHVEYPRLQTLVVKQDMKGRMPRRYTSTDAVPFPSLRRLTSHGDRPVGDDLMLFRGNAATLEFLQLTLTRELAVALLQYSVFTPTSHPKLQCVMLKPPPDMASVNYVDNPELVQLMVDIAPGAAVRQISCWNIDQLTRPLVLSLFCKRASLQVPTLPDVCLSIWDAMTLIQSLPLLSDRHAKAPTLDPMPAGVTKRGLISYVYSNYYPIRVQFRCWHIGRGDVELTKDVVNRELRVRLEAVEQITNTLVLRPAFSQGQTMDDEQKPNELALLGNNDVEPLAKRRLDSIRRDVGDTKSTWADLRQLYPPRLSDFAPLTELDDGIGVDGVLSQAATMAGLWIGALTHCVL</sequence>
<comment type="caution">
    <text evidence="1">The sequence shown here is derived from an EMBL/GenBank/DDBJ whole genome shotgun (WGS) entry which is preliminary data.</text>
</comment>
<organism evidence="1 2">
    <name type="scientific">Coemansia pectinata</name>
    <dbReference type="NCBI Taxonomy" id="1052879"/>
    <lineage>
        <taxon>Eukaryota</taxon>
        <taxon>Fungi</taxon>
        <taxon>Fungi incertae sedis</taxon>
        <taxon>Zoopagomycota</taxon>
        <taxon>Kickxellomycotina</taxon>
        <taxon>Kickxellomycetes</taxon>
        <taxon>Kickxellales</taxon>
        <taxon>Kickxellaceae</taxon>
        <taxon>Coemansia</taxon>
    </lineage>
</organism>
<gene>
    <name evidence="1" type="ORF">GGI19_004533</name>
</gene>
<dbReference type="EMBL" id="JANBUH010000412">
    <property type="protein sequence ID" value="KAJ2751358.1"/>
    <property type="molecule type" value="Genomic_DNA"/>
</dbReference>
<dbReference type="AlphaFoldDB" id="A0A9W8GS12"/>
<evidence type="ECO:0000313" key="2">
    <source>
        <dbReference type="Proteomes" id="UP001140011"/>
    </source>
</evidence>
<name>A0A9W8GS12_9FUNG</name>
<reference evidence="1" key="1">
    <citation type="submission" date="2022-07" db="EMBL/GenBank/DDBJ databases">
        <title>Phylogenomic reconstructions and comparative analyses of Kickxellomycotina fungi.</title>
        <authorList>
            <person name="Reynolds N.K."/>
            <person name="Stajich J.E."/>
            <person name="Barry K."/>
            <person name="Grigoriev I.V."/>
            <person name="Crous P."/>
            <person name="Smith M.E."/>
        </authorList>
    </citation>
    <scope>NUCLEOTIDE SEQUENCE</scope>
    <source>
        <strain evidence="1">BCRC 34297</strain>
    </source>
</reference>
<proteinExistence type="predicted"/>
<accession>A0A9W8GS12</accession>
<protein>
    <submittedName>
        <fullName evidence="1">Uncharacterized protein</fullName>
    </submittedName>
</protein>
<keyword evidence="2" id="KW-1185">Reference proteome</keyword>
<dbReference type="Proteomes" id="UP001140011">
    <property type="component" value="Unassembled WGS sequence"/>
</dbReference>